<dbReference type="RefSeq" id="WP_100297499.1">
    <property type="nucleotide sequence ID" value="NZ_PHGZ01000028.1"/>
</dbReference>
<feature type="region of interest" description="Disordered" evidence="1">
    <location>
        <begin position="251"/>
        <end position="281"/>
    </location>
</feature>
<dbReference type="InterPro" id="IPR009228">
    <property type="entry name" value="Capsid_scaffold_GpO"/>
</dbReference>
<evidence type="ECO:0000313" key="3">
    <source>
        <dbReference type="Proteomes" id="UP000230282"/>
    </source>
</evidence>
<dbReference type="Gene3D" id="1.20.5.340">
    <property type="match status" value="1"/>
</dbReference>
<evidence type="ECO:0000256" key="1">
    <source>
        <dbReference type="SAM" id="MobiDB-lite"/>
    </source>
</evidence>
<gene>
    <name evidence="2" type="ORF">CVP04_10680</name>
</gene>
<accession>A0A2M8RT95</accession>
<dbReference type="Pfam" id="PF05929">
    <property type="entry name" value="Phage_GPO"/>
    <property type="match status" value="1"/>
</dbReference>
<protein>
    <submittedName>
        <fullName evidence="2">Capsid scaffolding protein</fullName>
    </submittedName>
</protein>
<dbReference type="EMBL" id="PHGZ01000028">
    <property type="protein sequence ID" value="PJG82112.1"/>
    <property type="molecule type" value="Genomic_DNA"/>
</dbReference>
<organism evidence="2 3">
    <name type="scientific">Caviibacterium pharyngocola</name>
    <dbReference type="NCBI Taxonomy" id="28159"/>
    <lineage>
        <taxon>Bacteria</taxon>
        <taxon>Pseudomonadati</taxon>
        <taxon>Pseudomonadota</taxon>
        <taxon>Gammaproteobacteria</taxon>
        <taxon>Pasteurellales</taxon>
        <taxon>Pasteurellaceae</taxon>
        <taxon>Caviibacterium</taxon>
    </lineage>
</organism>
<dbReference type="Proteomes" id="UP000230282">
    <property type="component" value="Unassembled WGS sequence"/>
</dbReference>
<dbReference type="AlphaFoldDB" id="A0A2M8RT95"/>
<keyword evidence="3" id="KW-1185">Reference proteome</keyword>
<proteinExistence type="predicted"/>
<sequence>MEKENAKKYKSKWFVVAQEGATTDGRNIARAWIEQMAESYNPKTYGARINIDHIKFWAYRKDEPHSQCYGDVIALKTAETEDGKLQLLAQIDPTDALIELNKNRQKVYTSIEVDPNFSDSGKAYLVGLAVTDNPASLGTEMLQFAASAQANPFTARKQKAENLFTASVETVLEFEEQQTEPKESIFSKVAALLGRKDKQDDARFADQSSAIALLSEHVKDLGEENTALSQENAELKTKFAELESQVSAVQSKLNQLESEPKPEYRQRPLVTGESVDNGRFF</sequence>
<evidence type="ECO:0000313" key="2">
    <source>
        <dbReference type="EMBL" id="PJG82112.1"/>
    </source>
</evidence>
<name>A0A2M8RT95_9PAST</name>
<dbReference type="OrthoDB" id="5625143at2"/>
<reference evidence="2 3" key="1">
    <citation type="submission" date="2017-11" db="EMBL/GenBank/DDBJ databases">
        <title>Reclassification of Bisgaard taxon 5 as Caviibacterium pharyngocola gen. nov., sp. nov.</title>
        <authorList>
            <person name="Christensen H."/>
        </authorList>
    </citation>
    <scope>NUCLEOTIDE SEQUENCE [LARGE SCALE GENOMIC DNA]</scope>
    <source>
        <strain evidence="2 3">7_3</strain>
    </source>
</reference>
<comment type="caution">
    <text evidence="2">The sequence shown here is derived from an EMBL/GenBank/DDBJ whole genome shotgun (WGS) entry which is preliminary data.</text>
</comment>